<name>A0A0K1QE16_9BACT</name>
<evidence type="ECO:0000313" key="2">
    <source>
        <dbReference type="Proteomes" id="UP000064967"/>
    </source>
</evidence>
<dbReference type="KEGG" id="llu:AKJ09_10565"/>
<sequence>MEIDLEFASLGHALIPSRFLRLSRRISASALVAMPFG</sequence>
<evidence type="ECO:0000313" key="1">
    <source>
        <dbReference type="EMBL" id="AKV03902.1"/>
    </source>
</evidence>
<proteinExistence type="predicted"/>
<dbReference type="AlphaFoldDB" id="A0A0K1QE16"/>
<protein>
    <submittedName>
        <fullName evidence="1">Uncharacterized protein</fullName>
    </submittedName>
</protein>
<keyword evidence="2" id="KW-1185">Reference proteome</keyword>
<accession>A0A0K1QE16</accession>
<organism evidence="1 2">
    <name type="scientific">Labilithrix luteola</name>
    <dbReference type="NCBI Taxonomy" id="1391654"/>
    <lineage>
        <taxon>Bacteria</taxon>
        <taxon>Pseudomonadati</taxon>
        <taxon>Myxococcota</taxon>
        <taxon>Polyangia</taxon>
        <taxon>Polyangiales</taxon>
        <taxon>Labilitrichaceae</taxon>
        <taxon>Labilithrix</taxon>
    </lineage>
</organism>
<gene>
    <name evidence="1" type="ORF">AKJ09_10565</name>
</gene>
<reference evidence="1 2" key="1">
    <citation type="submission" date="2015-08" db="EMBL/GenBank/DDBJ databases">
        <authorList>
            <person name="Babu N.S."/>
            <person name="Beckwith C.J."/>
            <person name="Beseler K.G."/>
            <person name="Brison A."/>
            <person name="Carone J.V."/>
            <person name="Caskin T.P."/>
            <person name="Diamond M."/>
            <person name="Durham M.E."/>
            <person name="Foxe J.M."/>
            <person name="Go M."/>
            <person name="Henderson B.A."/>
            <person name="Jones I.B."/>
            <person name="McGettigan J.A."/>
            <person name="Micheletti S.J."/>
            <person name="Nasrallah M.E."/>
            <person name="Ortiz D."/>
            <person name="Piller C.R."/>
            <person name="Privatt S.R."/>
            <person name="Schneider S.L."/>
            <person name="Sharp S."/>
            <person name="Smith T.C."/>
            <person name="Stanton J.D."/>
            <person name="Ullery H.E."/>
            <person name="Wilson R.J."/>
            <person name="Serrano M.G."/>
            <person name="Buck G."/>
            <person name="Lee V."/>
            <person name="Wang Y."/>
            <person name="Carvalho R."/>
            <person name="Voegtly L."/>
            <person name="Shi R."/>
            <person name="Duckworth R."/>
            <person name="Johnson A."/>
            <person name="Loviza R."/>
            <person name="Walstead R."/>
            <person name="Shah Z."/>
            <person name="Kiflezghi M."/>
            <person name="Wade K."/>
            <person name="Ball S.L."/>
            <person name="Bradley K.W."/>
            <person name="Asai D.J."/>
            <person name="Bowman C.A."/>
            <person name="Russell D.A."/>
            <person name="Pope W.H."/>
            <person name="Jacobs-Sera D."/>
            <person name="Hendrix R.W."/>
            <person name="Hatfull G.F."/>
        </authorList>
    </citation>
    <scope>NUCLEOTIDE SEQUENCE [LARGE SCALE GENOMIC DNA]</scope>
    <source>
        <strain evidence="1 2">DSM 27648</strain>
    </source>
</reference>
<dbReference type="Proteomes" id="UP000064967">
    <property type="component" value="Chromosome"/>
</dbReference>
<dbReference type="EMBL" id="CP012333">
    <property type="protein sequence ID" value="AKV03902.1"/>
    <property type="molecule type" value="Genomic_DNA"/>
</dbReference>